<keyword evidence="1" id="KW-0175">Coiled coil</keyword>
<evidence type="ECO:0000256" key="1">
    <source>
        <dbReference type="SAM" id="Coils"/>
    </source>
</evidence>
<evidence type="ECO:0000313" key="3">
    <source>
        <dbReference type="Proteomes" id="UP000054937"/>
    </source>
</evidence>
<dbReference type="Proteomes" id="UP000054937">
    <property type="component" value="Unassembled WGS sequence"/>
</dbReference>
<dbReference type="EMBL" id="LDAU01000189">
    <property type="protein sequence ID" value="KRX00451.1"/>
    <property type="molecule type" value="Genomic_DNA"/>
</dbReference>
<comment type="caution">
    <text evidence="2">The sequence shown here is derived from an EMBL/GenBank/DDBJ whole genome shotgun (WGS) entry which is preliminary data.</text>
</comment>
<gene>
    <name evidence="2" type="ORF">PPERSA_03184</name>
</gene>
<accession>A0A0V0QE54</accession>
<organism evidence="2 3">
    <name type="scientific">Pseudocohnilembus persalinus</name>
    <name type="common">Ciliate</name>
    <dbReference type="NCBI Taxonomy" id="266149"/>
    <lineage>
        <taxon>Eukaryota</taxon>
        <taxon>Sar</taxon>
        <taxon>Alveolata</taxon>
        <taxon>Ciliophora</taxon>
        <taxon>Intramacronucleata</taxon>
        <taxon>Oligohymenophorea</taxon>
        <taxon>Scuticociliatia</taxon>
        <taxon>Philasterida</taxon>
        <taxon>Pseudocohnilembidae</taxon>
        <taxon>Pseudocohnilembus</taxon>
    </lineage>
</organism>
<dbReference type="InParanoid" id="A0A0V0QE54"/>
<proteinExistence type="predicted"/>
<evidence type="ECO:0000313" key="2">
    <source>
        <dbReference type="EMBL" id="KRX00451.1"/>
    </source>
</evidence>
<feature type="coiled-coil region" evidence="1">
    <location>
        <begin position="49"/>
        <end position="83"/>
    </location>
</feature>
<dbReference type="AlphaFoldDB" id="A0A0V0QE54"/>
<protein>
    <submittedName>
        <fullName evidence="2">Uncharacterized protein</fullName>
    </submittedName>
</protein>
<reference evidence="2 3" key="1">
    <citation type="journal article" date="2015" name="Sci. Rep.">
        <title>Genome of the facultative scuticociliatosis pathogen Pseudocohnilembus persalinus provides insight into its virulence through horizontal gene transfer.</title>
        <authorList>
            <person name="Xiong J."/>
            <person name="Wang G."/>
            <person name="Cheng J."/>
            <person name="Tian M."/>
            <person name="Pan X."/>
            <person name="Warren A."/>
            <person name="Jiang C."/>
            <person name="Yuan D."/>
            <person name="Miao W."/>
        </authorList>
    </citation>
    <scope>NUCLEOTIDE SEQUENCE [LARGE SCALE GENOMIC DNA]</scope>
    <source>
        <strain evidence="2">36N120E</strain>
    </source>
</reference>
<name>A0A0V0QE54_PSEPJ</name>
<keyword evidence="3" id="KW-1185">Reference proteome</keyword>
<sequence>MKSQCSYEIEPLKEMIYSYQKKETTIEELFQLQLKIKNDLLQPQKQSNILQQQNIAQNIEKQLQKLEKELKNLIQTFENTVSDTLKQVENSIIQTELKFYKSEAYSKYFSLDEITIQNQNNNNNQNTIHIDNKTSKLVKQVYSQVLDKFKTHHIKMKINLNGNNKQNLRFAILDQQYKHICYNDQNSITITDDFGSCQSQKGIRFEKKGQNFSTFMQDDQTIFNIPRNFKAFED</sequence>